<dbReference type="InterPro" id="IPR036388">
    <property type="entry name" value="WH-like_DNA-bd_sf"/>
</dbReference>
<dbReference type="Pfam" id="PF08350">
    <property type="entry name" value="FilR1_middle"/>
    <property type="match status" value="1"/>
</dbReference>
<dbReference type="InterPro" id="IPR013561">
    <property type="entry name" value="FilR1_middle_dom"/>
</dbReference>
<dbReference type="Proteomes" id="UP000216308">
    <property type="component" value="Unassembled WGS sequence"/>
</dbReference>
<dbReference type="AlphaFoldDB" id="A0A256INY0"/>
<evidence type="ECO:0000313" key="3">
    <source>
        <dbReference type="EMBL" id="OYR58290.1"/>
    </source>
</evidence>
<name>A0A256INY0_9EURY</name>
<feature type="domain" description="Methanogenesis regulatory protein FilR1 middle" evidence="1">
    <location>
        <begin position="125"/>
        <end position="252"/>
    </location>
</feature>
<proteinExistence type="predicted"/>
<organism evidence="3 4">
    <name type="scientific">Halorubrum halodurans</name>
    <dbReference type="NCBI Taxonomy" id="1383851"/>
    <lineage>
        <taxon>Archaea</taxon>
        <taxon>Methanobacteriati</taxon>
        <taxon>Methanobacteriota</taxon>
        <taxon>Stenosarchaea group</taxon>
        <taxon>Halobacteria</taxon>
        <taxon>Halobacteriales</taxon>
        <taxon>Haloferacaceae</taxon>
        <taxon>Halorubrum</taxon>
    </lineage>
</organism>
<evidence type="ECO:0000259" key="2">
    <source>
        <dbReference type="Pfam" id="PF25213"/>
    </source>
</evidence>
<gene>
    <name evidence="3" type="ORF">DJ70_03575</name>
</gene>
<dbReference type="Pfam" id="PF25213">
    <property type="entry name" value="HVO_A0261_N"/>
    <property type="match status" value="1"/>
</dbReference>
<dbReference type="SUPFAM" id="SSF46785">
    <property type="entry name" value="Winged helix' DNA-binding domain"/>
    <property type="match status" value="1"/>
</dbReference>
<dbReference type="InterPro" id="IPR057527">
    <property type="entry name" value="HVO_A0261-like_N"/>
</dbReference>
<sequence>MASDSGHDDAQYLAGSTVRVAILRALDRKPRRPASLTDAVDATRTTVQRILAGFRERRWVVKRDGAYHVTPTGERVHDAYENLLSEIDRADRFGRFAAGLERAGAEFPAEGLETGELTAATDRDPLAALDRLVELIRTIRGSDVRAVSPIVTTQYNEAAAAALDAGAEIELIIDREVLETSITEFGPATDRALSDEGATVYVSPDPIEYGLFRYDDVACVVSYDGHNNPRCVFESTDRTVVRWADERFEALSETAAPLSAVVQEPSASRE</sequence>
<accession>A0A256INY0</accession>
<reference evidence="3 4" key="1">
    <citation type="journal article" date="2014" name="Front. Microbiol.">
        <title>Population and genomic analysis of the genus Halorubrum.</title>
        <authorList>
            <person name="Fullmer M.S."/>
            <person name="Soucy S.M."/>
            <person name="Swithers K.S."/>
            <person name="Makkay A.M."/>
            <person name="Wheeler R."/>
            <person name="Ventosa A."/>
            <person name="Gogarten J.P."/>
            <person name="Papke R.T."/>
        </authorList>
    </citation>
    <scope>NUCLEOTIDE SEQUENCE [LARGE SCALE GENOMIC DNA]</scope>
    <source>
        <strain evidence="3 4">Cb34</strain>
    </source>
</reference>
<dbReference type="OrthoDB" id="330490at2157"/>
<evidence type="ECO:0000259" key="1">
    <source>
        <dbReference type="Pfam" id="PF08350"/>
    </source>
</evidence>
<protein>
    <submittedName>
        <fullName evidence="3">Transcriptional regulator</fullName>
    </submittedName>
</protein>
<evidence type="ECO:0000313" key="4">
    <source>
        <dbReference type="Proteomes" id="UP000216308"/>
    </source>
</evidence>
<dbReference type="InterPro" id="IPR036390">
    <property type="entry name" value="WH_DNA-bd_sf"/>
</dbReference>
<dbReference type="Gene3D" id="1.10.10.10">
    <property type="entry name" value="Winged helix-like DNA-binding domain superfamily/Winged helix DNA-binding domain"/>
    <property type="match status" value="1"/>
</dbReference>
<dbReference type="RefSeq" id="WP_094530223.1">
    <property type="nucleotide sequence ID" value="NZ_NHPJ01000040.1"/>
</dbReference>
<feature type="domain" description="HVO-A0261-like N-terminal" evidence="2">
    <location>
        <begin position="7"/>
        <end position="92"/>
    </location>
</feature>
<keyword evidence="4" id="KW-1185">Reference proteome</keyword>
<dbReference type="EMBL" id="NHPJ01000040">
    <property type="protein sequence ID" value="OYR58290.1"/>
    <property type="molecule type" value="Genomic_DNA"/>
</dbReference>
<comment type="caution">
    <text evidence="3">The sequence shown here is derived from an EMBL/GenBank/DDBJ whole genome shotgun (WGS) entry which is preliminary data.</text>
</comment>